<dbReference type="HOGENOM" id="CLU_1537016_0_0_9"/>
<dbReference type="PATRIC" id="fig|281309.8.peg.3133"/>
<dbReference type="InterPro" id="IPR013766">
    <property type="entry name" value="Thioredoxin_domain"/>
</dbReference>
<evidence type="ECO:0000259" key="2">
    <source>
        <dbReference type="PROSITE" id="PS51352"/>
    </source>
</evidence>
<evidence type="ECO:0000256" key="1">
    <source>
        <dbReference type="ARBA" id="ARBA00023157"/>
    </source>
</evidence>
<dbReference type="PROSITE" id="PS51352">
    <property type="entry name" value="THIOREDOXIN_2"/>
    <property type="match status" value="1"/>
</dbReference>
<protein>
    <recommendedName>
        <fullName evidence="2">Thioredoxin domain-containing protein</fullName>
    </recommendedName>
</protein>
<dbReference type="Gene3D" id="3.40.30.10">
    <property type="entry name" value="Glutaredoxin"/>
    <property type="match status" value="1"/>
</dbReference>
<dbReference type="AlphaFoldDB" id="Q6HGR0"/>
<proteinExistence type="predicted"/>
<evidence type="ECO:0000313" key="4">
    <source>
        <dbReference type="Proteomes" id="UP000001301"/>
    </source>
</evidence>
<gene>
    <name evidence="3" type="ordered locus">BT9727_2943</name>
</gene>
<keyword evidence="1" id="KW-1015">Disulfide bond</keyword>
<dbReference type="KEGG" id="btk:BT9727_2943"/>
<dbReference type="InterPro" id="IPR036249">
    <property type="entry name" value="Thioredoxin-like_sf"/>
</dbReference>
<dbReference type="SMR" id="Q6HGR0"/>
<dbReference type="Pfam" id="PF00578">
    <property type="entry name" value="AhpC-TSA"/>
    <property type="match status" value="1"/>
</dbReference>
<organism evidence="3 4">
    <name type="scientific">Bacillus thuringiensis subsp. konkukian (strain 97-27)</name>
    <dbReference type="NCBI Taxonomy" id="281309"/>
    <lineage>
        <taxon>Bacteria</taxon>
        <taxon>Bacillati</taxon>
        <taxon>Bacillota</taxon>
        <taxon>Bacilli</taxon>
        <taxon>Bacillales</taxon>
        <taxon>Bacillaceae</taxon>
        <taxon>Bacillus</taxon>
        <taxon>Bacillus cereus group</taxon>
    </lineage>
</organism>
<accession>Q6HGR0</accession>
<dbReference type="GO" id="GO:0016491">
    <property type="term" value="F:oxidoreductase activity"/>
    <property type="evidence" value="ECO:0007669"/>
    <property type="project" value="InterPro"/>
</dbReference>
<feature type="domain" description="Thioredoxin" evidence="2">
    <location>
        <begin position="46"/>
        <end position="174"/>
    </location>
</feature>
<name>Q6HGR0_BACHK</name>
<reference evidence="3 4" key="1">
    <citation type="journal article" date="2006" name="J. Bacteriol.">
        <title>Pathogenomic sequence analysis of Bacillus cereus and Bacillus thuringiensis isolates closely related to Bacillus anthracis.</title>
        <authorList>
            <person name="Han C.S."/>
            <person name="Xie G."/>
            <person name="Challacombe J.F."/>
            <person name="Altherr M.R."/>
            <person name="Bhotika S.S."/>
            <person name="Brown N."/>
            <person name="Bruce D."/>
            <person name="Campbell C.S."/>
            <person name="Campbell M.L."/>
            <person name="Chen J."/>
            <person name="Chertkov O."/>
            <person name="Cleland C."/>
            <person name="Dimitrijevic M."/>
            <person name="Doggett N.A."/>
            <person name="Fawcett J.J."/>
            <person name="Glavina T."/>
            <person name="Goodwin L.A."/>
            <person name="Green L.D."/>
            <person name="Hill K.K."/>
            <person name="Hitchcock P."/>
            <person name="Jackson P.J."/>
            <person name="Keim P."/>
            <person name="Kewalramani A.R."/>
            <person name="Longmire J."/>
            <person name="Lucas S."/>
            <person name="Malfatti S."/>
            <person name="McMurry K."/>
            <person name="Meincke L.J."/>
            <person name="Misra M."/>
            <person name="Moseman B.L."/>
            <person name="Mundt M."/>
            <person name="Munk A.C."/>
            <person name="Okinaka R.T."/>
            <person name="Parson-Quintana B."/>
            <person name="Reilly L.P."/>
            <person name="Richardson P."/>
            <person name="Robinson D.L."/>
            <person name="Rubin E."/>
            <person name="Saunders E."/>
            <person name="Tapia R."/>
            <person name="Tesmer J.G."/>
            <person name="Thayer N."/>
            <person name="Thompson L.S."/>
            <person name="Tice H."/>
            <person name="Ticknor L.O."/>
            <person name="Wills P.L."/>
            <person name="Brettin T.S."/>
            <person name="Gilna P."/>
        </authorList>
    </citation>
    <scope>NUCLEOTIDE SEQUENCE [LARGE SCALE GENOMIC DNA]</scope>
    <source>
        <strain evidence="3 4">97-27</strain>
    </source>
</reference>
<dbReference type="InterPro" id="IPR000866">
    <property type="entry name" value="AhpC/TSA"/>
</dbReference>
<dbReference type="Proteomes" id="UP000001301">
    <property type="component" value="Chromosome"/>
</dbReference>
<sequence>MLLLVFPFSFVIILLYVTNRTRVQLLQTLVDLSEREQGSQIKSGPGLVGEVAPNFSLQSISGKIFTLRDLLKKPLILLIVDVHCQYCSLDIKEFSEEASLYKDEFNYVLIVNNPINQKLNIEHFEESPFLTLLGSPEFMKDYNIQLFPTFLLVNMQQQIAGLPRFTADLRGYYG</sequence>
<dbReference type="EMBL" id="AE017355">
    <property type="protein sequence ID" value="AAT60253.1"/>
    <property type="molecule type" value="Genomic_DNA"/>
</dbReference>
<evidence type="ECO:0000313" key="3">
    <source>
        <dbReference type="EMBL" id="AAT60253.1"/>
    </source>
</evidence>
<dbReference type="SUPFAM" id="SSF52833">
    <property type="entry name" value="Thioredoxin-like"/>
    <property type="match status" value="1"/>
</dbReference>
<dbReference type="GO" id="GO:0016209">
    <property type="term" value="F:antioxidant activity"/>
    <property type="evidence" value="ECO:0007669"/>
    <property type="project" value="InterPro"/>
</dbReference>